<dbReference type="SUPFAM" id="SSF49299">
    <property type="entry name" value="PKD domain"/>
    <property type="match status" value="1"/>
</dbReference>
<dbReference type="PRINTS" id="PR00723">
    <property type="entry name" value="SUBTILISIN"/>
</dbReference>
<dbReference type="PROSITE" id="PS00138">
    <property type="entry name" value="SUBTILASE_SER"/>
    <property type="match status" value="1"/>
</dbReference>
<dbReference type="InterPro" id="IPR036852">
    <property type="entry name" value="Peptidase_S8/S53_dom_sf"/>
</dbReference>
<dbReference type="InterPro" id="IPR015500">
    <property type="entry name" value="Peptidase_S8_subtilisin-rel"/>
</dbReference>
<name>A0ABQ6LWW3_9GAMM</name>
<dbReference type="Gene3D" id="3.40.50.200">
    <property type="entry name" value="Peptidase S8/S53 domain"/>
    <property type="match status" value="1"/>
</dbReference>
<evidence type="ECO:0000256" key="4">
    <source>
        <dbReference type="ARBA" id="ARBA00022801"/>
    </source>
</evidence>
<dbReference type="SUPFAM" id="SSF52743">
    <property type="entry name" value="Subtilisin-like"/>
    <property type="match status" value="1"/>
</dbReference>
<dbReference type="PROSITE" id="PS00137">
    <property type="entry name" value="SUBTILASE_HIS"/>
    <property type="match status" value="1"/>
</dbReference>
<keyword evidence="5 6" id="KW-0720">Serine protease</keyword>
<sequence length="672" mass="69457">MAPSTANKNKQNLENFFMHYQLRALRRLIAGILAGGLLSIGNTYAIERDMGTDFSNVPQRLIVQYKDTQARNWRSQAGALSSRGGAAMNHVRAMGMKDRQVFRLQSRLSGPALDSLMRRLESDPNVLSVQEDALMQPTYEPNDTFYANQWHYYEAIGGINLPAAWDKQTGTGAVVAVLDTGYTNHSDLVGNLLPGYDFINDTAVANDGDGRDADPSDPGDWLSAHECGLFNPPSPQGSSWHGTHVAGTVSAVTNNSKGVAGAAFGAMVVPVRVLGKCGGYLSDIADGIIWASGGSVAGAPANANPAQVINMSLGGNGACDATYQSAIDIAVANGATVVVSAGNSSDESANYRPASCNNVVNVAANDREGNLAYYSNYGAVDVTAPGGEVNVNGPDGVASTLNDGSQGPGAENYVYYQGTSMAAPHVAAAAALMYAANPSATPAEIEAALKSTARPMPGECAGGCGAGIIDASAAIDAIGGSGGGNLPPNAGFSHAANLLQVDFTDSSSDPDGSIVSWSWNFGDGNTSTAQNPSHTYAAAGTYNVSLTVTDNEGATNSDAQSVSVSDGSPTSDGFTQTDLSFGRNEWKYYTIDVPASASRLEVSTSGGSGNVNLYVKFGANPTNKDFDCKDGGGGNNESCTINSPTAGTWHIGVKATRNGASGVQLDAYWHNN</sequence>
<dbReference type="InterPro" id="IPR023828">
    <property type="entry name" value="Peptidase_S8_Ser-AS"/>
</dbReference>
<gene>
    <name evidence="9" type="ORF">MNKW57_08570</name>
</gene>
<dbReference type="InterPro" id="IPR050131">
    <property type="entry name" value="Peptidase_S8_subtilisin-like"/>
</dbReference>
<dbReference type="Gene3D" id="2.60.120.380">
    <property type="match status" value="1"/>
</dbReference>
<dbReference type="PANTHER" id="PTHR43806">
    <property type="entry name" value="PEPTIDASE S8"/>
    <property type="match status" value="1"/>
</dbReference>
<dbReference type="PROSITE" id="PS50093">
    <property type="entry name" value="PKD"/>
    <property type="match status" value="1"/>
</dbReference>
<feature type="domain" description="PKD" evidence="8">
    <location>
        <begin position="499"/>
        <end position="564"/>
    </location>
</feature>
<dbReference type="InterPro" id="IPR000601">
    <property type="entry name" value="PKD_dom"/>
</dbReference>
<protein>
    <submittedName>
        <fullName evidence="9">S8 family peptidase</fullName>
    </submittedName>
</protein>
<comment type="caution">
    <text evidence="9">The sequence shown here is derived from an EMBL/GenBank/DDBJ whole genome shotgun (WGS) entry which is preliminary data.</text>
</comment>
<proteinExistence type="inferred from homology"/>
<dbReference type="InterPro" id="IPR035986">
    <property type="entry name" value="PKD_dom_sf"/>
</dbReference>
<evidence type="ECO:0000256" key="5">
    <source>
        <dbReference type="ARBA" id="ARBA00022825"/>
    </source>
</evidence>
<evidence type="ECO:0000256" key="1">
    <source>
        <dbReference type="ARBA" id="ARBA00001913"/>
    </source>
</evidence>
<dbReference type="InterPro" id="IPR000209">
    <property type="entry name" value="Peptidase_S8/S53_dom"/>
</dbReference>
<feature type="active site" description="Charge relay system" evidence="6">
    <location>
        <position position="179"/>
    </location>
</feature>
<feature type="active site" description="Charge relay system" evidence="6">
    <location>
        <position position="241"/>
    </location>
</feature>
<keyword evidence="3 6" id="KW-0645">Protease</keyword>
<dbReference type="Proteomes" id="UP001224392">
    <property type="component" value="Unassembled WGS sequence"/>
</dbReference>
<reference evidence="9 10" key="1">
    <citation type="submission" date="2023-04" db="EMBL/GenBank/DDBJ databases">
        <title>Marinobulbifer ophiurae gen. nov., sp. Nov., isolate from tissue of brittle star Ophioplocus japonicus.</title>
        <authorList>
            <person name="Kawano K."/>
            <person name="Sawayama S."/>
            <person name="Nakagawa S."/>
        </authorList>
    </citation>
    <scope>NUCLEOTIDE SEQUENCE [LARGE SCALE GENOMIC DNA]</scope>
    <source>
        <strain evidence="9 10">NKW57</strain>
    </source>
</reference>
<organism evidence="9 10">
    <name type="scientific">Biformimicrobium ophioploci</name>
    <dbReference type="NCBI Taxonomy" id="3036711"/>
    <lineage>
        <taxon>Bacteria</taxon>
        <taxon>Pseudomonadati</taxon>
        <taxon>Pseudomonadota</taxon>
        <taxon>Gammaproteobacteria</taxon>
        <taxon>Cellvibrionales</taxon>
        <taxon>Microbulbiferaceae</taxon>
        <taxon>Biformimicrobium</taxon>
    </lineage>
</organism>
<feature type="region of interest" description="Disordered" evidence="7">
    <location>
        <begin position="551"/>
        <end position="577"/>
    </location>
</feature>
<dbReference type="CDD" id="cd00146">
    <property type="entry name" value="PKD"/>
    <property type="match status" value="1"/>
</dbReference>
<dbReference type="Pfam" id="PF18911">
    <property type="entry name" value="PKD_4"/>
    <property type="match status" value="1"/>
</dbReference>
<evidence type="ECO:0000259" key="8">
    <source>
        <dbReference type="PROSITE" id="PS50093"/>
    </source>
</evidence>
<evidence type="ECO:0000256" key="3">
    <source>
        <dbReference type="ARBA" id="ARBA00022670"/>
    </source>
</evidence>
<comment type="cofactor">
    <cofactor evidence="1">
        <name>Ca(2+)</name>
        <dbReference type="ChEBI" id="CHEBI:29108"/>
    </cofactor>
</comment>
<dbReference type="PROSITE" id="PS51892">
    <property type="entry name" value="SUBTILASE"/>
    <property type="match status" value="1"/>
</dbReference>
<dbReference type="InterPro" id="IPR022409">
    <property type="entry name" value="PKD/Chitinase_dom"/>
</dbReference>
<dbReference type="Pfam" id="PF04151">
    <property type="entry name" value="PPC"/>
    <property type="match status" value="1"/>
</dbReference>
<evidence type="ECO:0000256" key="6">
    <source>
        <dbReference type="PROSITE-ProRule" id="PRU01240"/>
    </source>
</evidence>
<dbReference type="CDD" id="cd07496">
    <property type="entry name" value="Peptidases_S8_13"/>
    <property type="match status" value="1"/>
</dbReference>
<evidence type="ECO:0000313" key="10">
    <source>
        <dbReference type="Proteomes" id="UP001224392"/>
    </source>
</evidence>
<dbReference type="InterPro" id="IPR013783">
    <property type="entry name" value="Ig-like_fold"/>
</dbReference>
<dbReference type="InterPro" id="IPR034176">
    <property type="entry name" value="Peptidases_S8_13"/>
</dbReference>
<evidence type="ECO:0000256" key="2">
    <source>
        <dbReference type="ARBA" id="ARBA00011073"/>
    </source>
</evidence>
<feature type="active site" description="Charge relay system" evidence="6">
    <location>
        <position position="420"/>
    </location>
</feature>
<keyword evidence="10" id="KW-1185">Reference proteome</keyword>
<comment type="similarity">
    <text evidence="2 6">Belongs to the peptidase S8 family.</text>
</comment>
<dbReference type="SMART" id="SM00089">
    <property type="entry name" value="PKD"/>
    <property type="match status" value="1"/>
</dbReference>
<dbReference type="Gene3D" id="2.60.40.10">
    <property type="entry name" value="Immunoglobulins"/>
    <property type="match status" value="1"/>
</dbReference>
<evidence type="ECO:0000256" key="7">
    <source>
        <dbReference type="SAM" id="MobiDB-lite"/>
    </source>
</evidence>
<accession>A0ABQ6LWW3</accession>
<dbReference type="InterPro" id="IPR022398">
    <property type="entry name" value="Peptidase_S8_His-AS"/>
</dbReference>
<keyword evidence="4 6" id="KW-0378">Hydrolase</keyword>
<dbReference type="InterPro" id="IPR007280">
    <property type="entry name" value="Peptidase_C_arc/bac"/>
</dbReference>
<dbReference type="PANTHER" id="PTHR43806:SF11">
    <property type="entry name" value="CEREVISIN-RELATED"/>
    <property type="match status" value="1"/>
</dbReference>
<dbReference type="Pfam" id="PF00082">
    <property type="entry name" value="Peptidase_S8"/>
    <property type="match status" value="1"/>
</dbReference>
<dbReference type="EMBL" id="BSYJ01000002">
    <property type="protein sequence ID" value="GMG86536.1"/>
    <property type="molecule type" value="Genomic_DNA"/>
</dbReference>
<evidence type="ECO:0000313" key="9">
    <source>
        <dbReference type="EMBL" id="GMG86536.1"/>
    </source>
</evidence>